<feature type="transmembrane region" description="Helical" evidence="1">
    <location>
        <begin position="77"/>
        <end position="100"/>
    </location>
</feature>
<sequence>MKLPTKSEIIIGCAFISFGVFRLFYSPNEFSSGWYAIFFGVTLFIFPGPQLREKYKQTEESKELWRQNAKASSSKSLSWWASPFPWALLICLVVVAFAIVT</sequence>
<name>A0AB39XBL7_9GAMM</name>
<keyword evidence="1" id="KW-0472">Membrane</keyword>
<gene>
    <name evidence="2" type="ORF">AB8S08_05355</name>
</gene>
<feature type="transmembrane region" description="Helical" evidence="1">
    <location>
        <begin position="7"/>
        <end position="25"/>
    </location>
</feature>
<organism evidence="2">
    <name type="scientific">Pseudidiomarina sp. PP-1MA</name>
    <dbReference type="NCBI Taxonomy" id="3237706"/>
    <lineage>
        <taxon>Bacteria</taxon>
        <taxon>Pseudomonadati</taxon>
        <taxon>Pseudomonadota</taxon>
        <taxon>Gammaproteobacteria</taxon>
        <taxon>Alteromonadales</taxon>
        <taxon>Idiomarinaceae</taxon>
        <taxon>Pseudidiomarina</taxon>
    </lineage>
</organism>
<keyword evidence="1" id="KW-0812">Transmembrane</keyword>
<evidence type="ECO:0000256" key="1">
    <source>
        <dbReference type="SAM" id="Phobius"/>
    </source>
</evidence>
<dbReference type="EMBL" id="CP165718">
    <property type="protein sequence ID" value="XDV10611.1"/>
    <property type="molecule type" value="Genomic_DNA"/>
</dbReference>
<feature type="transmembrane region" description="Helical" evidence="1">
    <location>
        <begin position="31"/>
        <end position="48"/>
    </location>
</feature>
<protein>
    <submittedName>
        <fullName evidence="2">Uncharacterized protein</fullName>
    </submittedName>
</protein>
<accession>A0AB39XBL7</accession>
<reference evidence="2" key="1">
    <citation type="submission" date="2024-07" db="EMBL/GenBank/DDBJ databases">
        <title>Whole genome sequence of bacterial strains from algal surface.</title>
        <authorList>
            <person name="Kumar P."/>
        </authorList>
    </citation>
    <scope>NUCLEOTIDE SEQUENCE</scope>
    <source>
        <strain evidence="2">PP-1MA</strain>
    </source>
</reference>
<proteinExistence type="predicted"/>
<evidence type="ECO:0000313" key="2">
    <source>
        <dbReference type="EMBL" id="XDV10611.1"/>
    </source>
</evidence>
<dbReference type="AlphaFoldDB" id="A0AB39XBL7"/>
<keyword evidence="1" id="KW-1133">Transmembrane helix</keyword>
<dbReference type="RefSeq" id="WP_369744022.1">
    <property type="nucleotide sequence ID" value="NZ_CP165718.1"/>
</dbReference>